<dbReference type="OrthoDB" id="136506at2"/>
<protein>
    <recommendedName>
        <fullName evidence="2">histidine kinase</fullName>
        <ecNumber evidence="2">2.7.13.3</ecNumber>
    </recommendedName>
</protein>
<evidence type="ECO:0000256" key="12">
    <source>
        <dbReference type="ARBA" id="ARBA00022840"/>
    </source>
</evidence>
<keyword evidence="10" id="KW-0547">Nucleotide-binding</keyword>
<keyword evidence="14" id="KW-0843">Virulence</keyword>
<evidence type="ECO:0000256" key="13">
    <source>
        <dbReference type="ARBA" id="ARBA00022991"/>
    </source>
</evidence>
<evidence type="ECO:0000256" key="6">
    <source>
        <dbReference type="ARBA" id="ARBA00022630"/>
    </source>
</evidence>
<evidence type="ECO:0000256" key="4">
    <source>
        <dbReference type="ARBA" id="ARBA00022553"/>
    </source>
</evidence>
<dbReference type="InterPro" id="IPR000014">
    <property type="entry name" value="PAS"/>
</dbReference>
<dbReference type="InterPro" id="IPR035965">
    <property type="entry name" value="PAS-like_dom_sf"/>
</dbReference>
<dbReference type="GO" id="GO:0009881">
    <property type="term" value="F:photoreceptor activity"/>
    <property type="evidence" value="ECO:0007669"/>
    <property type="project" value="UniProtKB-KW"/>
</dbReference>
<keyword evidence="6" id="KW-0285">Flavoprotein</keyword>
<evidence type="ECO:0000259" key="17">
    <source>
        <dbReference type="PROSITE" id="PS50113"/>
    </source>
</evidence>
<feature type="domain" description="PAS" evidence="16">
    <location>
        <begin position="136"/>
        <end position="206"/>
    </location>
</feature>
<organism evidence="18 19">
    <name type="scientific">Qipengyuania algicida</name>
    <dbReference type="NCBI Taxonomy" id="1836209"/>
    <lineage>
        <taxon>Bacteria</taxon>
        <taxon>Pseudomonadati</taxon>
        <taxon>Pseudomonadota</taxon>
        <taxon>Alphaproteobacteria</taxon>
        <taxon>Sphingomonadales</taxon>
        <taxon>Erythrobacteraceae</taxon>
        <taxon>Qipengyuania</taxon>
    </lineage>
</organism>
<keyword evidence="13" id="KW-0157">Chromophore</keyword>
<keyword evidence="3" id="KW-0600">Photoreceptor protein</keyword>
<name>A0A845AHM0_9SPHN</name>
<dbReference type="PANTHER" id="PTHR41523">
    <property type="entry name" value="TWO-COMPONENT SYSTEM SENSOR PROTEIN"/>
    <property type="match status" value="1"/>
</dbReference>
<dbReference type="Gene3D" id="3.30.450.20">
    <property type="entry name" value="PAS domain"/>
    <property type="match status" value="2"/>
</dbReference>
<keyword evidence="15" id="KW-0675">Receptor</keyword>
<dbReference type="SMART" id="SM00086">
    <property type="entry name" value="PAC"/>
    <property type="match status" value="2"/>
</dbReference>
<gene>
    <name evidence="18" type="ORF">GRI58_08895</name>
</gene>
<keyword evidence="8" id="KW-0808">Transferase</keyword>
<keyword evidence="7" id="KW-0288">FMN</keyword>
<dbReference type="InterPro" id="IPR013767">
    <property type="entry name" value="PAS_fold"/>
</dbReference>
<evidence type="ECO:0000256" key="15">
    <source>
        <dbReference type="ARBA" id="ARBA00023170"/>
    </source>
</evidence>
<dbReference type="CDD" id="cd00130">
    <property type="entry name" value="PAS"/>
    <property type="match status" value="2"/>
</dbReference>
<dbReference type="Pfam" id="PF07536">
    <property type="entry name" value="HWE_HK"/>
    <property type="match status" value="1"/>
</dbReference>
<dbReference type="PANTHER" id="PTHR41523:SF8">
    <property type="entry name" value="ETHYLENE RESPONSE SENSOR PROTEIN"/>
    <property type="match status" value="1"/>
</dbReference>
<dbReference type="PROSITE" id="PS50112">
    <property type="entry name" value="PAS"/>
    <property type="match status" value="2"/>
</dbReference>
<keyword evidence="5" id="KW-0716">Sensory transduction</keyword>
<evidence type="ECO:0000256" key="3">
    <source>
        <dbReference type="ARBA" id="ARBA00022543"/>
    </source>
</evidence>
<feature type="domain" description="PAC" evidence="17">
    <location>
        <begin position="83"/>
        <end position="135"/>
    </location>
</feature>
<keyword evidence="19" id="KW-1185">Reference proteome</keyword>
<evidence type="ECO:0000256" key="11">
    <source>
        <dbReference type="ARBA" id="ARBA00022777"/>
    </source>
</evidence>
<sequence>MDASTRPPLSAAHLSAIVENSSDAIISIDLDGRIESWNAAAQRIYGWSADEMVGRNVWPLIPEDRRDEEAAILERVRNGDLVSRFETLRLGKGGMEIPVSVTVSPIRNADGLVIGASKIASDLREQYDLRQELLQSQRHFAALAQNIPQLAWMADSKGWIFWYNQRWYDYTGTTLEQTQGWGWRDVHHPDHVDRVAQKVQHSWDTGEPWEDTFPLRGKDGNYRWFLSRAQPMRDKDGKLVLWCGTNTDITEEREANERIRMLMREVNHRARNMLSTIQAIVHRSTKSANPELEASIINRIGALSANLDVLSESSWAGADVTAVVRSQIEHLAEKKAQVTIKGKDGIVFKPAVAEALGLAIHELATNAEKHGSLSVAGGGVIVDWRTESGDDGDMFVLDWTEHGGPEVVPSDHEGFGSIILNRYPRMVMQGMSKVDFARDGLRYTLRAPLARMLANGLDIAGNPVSA</sequence>
<dbReference type="Pfam" id="PF00989">
    <property type="entry name" value="PAS"/>
    <property type="match status" value="1"/>
</dbReference>
<dbReference type="InterPro" id="IPR036890">
    <property type="entry name" value="HATPase_C_sf"/>
</dbReference>
<dbReference type="FunFam" id="3.30.450.20:FF:000099">
    <property type="entry name" value="Sensory box sensor histidine kinase"/>
    <property type="match status" value="1"/>
</dbReference>
<dbReference type="EMBL" id="WTYA01000006">
    <property type="protein sequence ID" value="MXP28939.1"/>
    <property type="molecule type" value="Genomic_DNA"/>
</dbReference>
<dbReference type="InterPro" id="IPR013655">
    <property type="entry name" value="PAS_fold_3"/>
</dbReference>
<keyword evidence="11" id="KW-0418">Kinase</keyword>
<evidence type="ECO:0000256" key="2">
    <source>
        <dbReference type="ARBA" id="ARBA00012438"/>
    </source>
</evidence>
<feature type="domain" description="PAS" evidence="16">
    <location>
        <begin position="10"/>
        <end position="80"/>
    </location>
</feature>
<evidence type="ECO:0000259" key="16">
    <source>
        <dbReference type="PROSITE" id="PS50112"/>
    </source>
</evidence>
<evidence type="ECO:0000256" key="9">
    <source>
        <dbReference type="ARBA" id="ARBA00022737"/>
    </source>
</evidence>
<dbReference type="SUPFAM" id="SSF55785">
    <property type="entry name" value="PYP-like sensor domain (PAS domain)"/>
    <property type="match status" value="2"/>
</dbReference>
<proteinExistence type="predicted"/>
<dbReference type="PROSITE" id="PS50113">
    <property type="entry name" value="PAC"/>
    <property type="match status" value="2"/>
</dbReference>
<evidence type="ECO:0000256" key="8">
    <source>
        <dbReference type="ARBA" id="ARBA00022679"/>
    </source>
</evidence>
<dbReference type="AlphaFoldDB" id="A0A845AHM0"/>
<dbReference type="Pfam" id="PF08447">
    <property type="entry name" value="PAS_3"/>
    <property type="match status" value="1"/>
</dbReference>
<evidence type="ECO:0000256" key="5">
    <source>
        <dbReference type="ARBA" id="ARBA00022606"/>
    </source>
</evidence>
<reference evidence="18 19" key="1">
    <citation type="submission" date="2019-12" db="EMBL/GenBank/DDBJ databases">
        <title>Genomic-based taxomic classification of the family Erythrobacteraceae.</title>
        <authorList>
            <person name="Xu L."/>
        </authorList>
    </citation>
    <scope>NUCLEOTIDE SEQUENCE [LARGE SCALE GENOMIC DNA]</scope>
    <source>
        <strain evidence="18 19">KEMB 9005-328</strain>
    </source>
</reference>
<comment type="caution">
    <text evidence="18">The sequence shown here is derived from an EMBL/GenBank/DDBJ whole genome shotgun (WGS) entry which is preliminary data.</text>
</comment>
<keyword evidence="12" id="KW-0067">ATP-binding</keyword>
<dbReference type="EC" id="2.7.13.3" evidence="2"/>
<accession>A0A845AHM0</accession>
<evidence type="ECO:0000256" key="7">
    <source>
        <dbReference type="ARBA" id="ARBA00022643"/>
    </source>
</evidence>
<keyword evidence="4" id="KW-0597">Phosphoprotein</keyword>
<comment type="catalytic activity">
    <reaction evidence="1">
        <text>ATP + protein L-histidine = ADP + protein N-phospho-L-histidine.</text>
        <dbReference type="EC" id="2.7.13.3"/>
    </reaction>
</comment>
<dbReference type="SMART" id="SM00911">
    <property type="entry name" value="HWE_HK"/>
    <property type="match status" value="1"/>
</dbReference>
<keyword evidence="9" id="KW-0677">Repeat</keyword>
<evidence type="ECO:0000313" key="18">
    <source>
        <dbReference type="EMBL" id="MXP28939.1"/>
    </source>
</evidence>
<dbReference type="GO" id="GO:0006355">
    <property type="term" value="P:regulation of DNA-templated transcription"/>
    <property type="evidence" value="ECO:0007669"/>
    <property type="project" value="InterPro"/>
</dbReference>
<dbReference type="InterPro" id="IPR011102">
    <property type="entry name" value="Sig_transdc_His_kinase_HWE"/>
</dbReference>
<dbReference type="InterPro" id="IPR000700">
    <property type="entry name" value="PAS-assoc_C"/>
</dbReference>
<dbReference type="NCBIfam" id="TIGR00229">
    <property type="entry name" value="sensory_box"/>
    <property type="match status" value="2"/>
</dbReference>
<dbReference type="GO" id="GO:0005524">
    <property type="term" value="F:ATP binding"/>
    <property type="evidence" value="ECO:0007669"/>
    <property type="project" value="UniProtKB-KW"/>
</dbReference>
<evidence type="ECO:0000256" key="1">
    <source>
        <dbReference type="ARBA" id="ARBA00000085"/>
    </source>
</evidence>
<feature type="domain" description="PAC" evidence="17">
    <location>
        <begin position="209"/>
        <end position="261"/>
    </location>
</feature>
<dbReference type="RefSeq" id="WP_160753243.1">
    <property type="nucleotide sequence ID" value="NZ_WTYA01000006.1"/>
</dbReference>
<dbReference type="Proteomes" id="UP000439780">
    <property type="component" value="Unassembled WGS sequence"/>
</dbReference>
<dbReference type="Gene3D" id="3.30.565.10">
    <property type="entry name" value="Histidine kinase-like ATPase, C-terminal domain"/>
    <property type="match status" value="1"/>
</dbReference>
<evidence type="ECO:0000313" key="19">
    <source>
        <dbReference type="Proteomes" id="UP000439780"/>
    </source>
</evidence>
<dbReference type="SMART" id="SM00091">
    <property type="entry name" value="PAS"/>
    <property type="match status" value="2"/>
</dbReference>
<evidence type="ECO:0000256" key="10">
    <source>
        <dbReference type="ARBA" id="ARBA00022741"/>
    </source>
</evidence>
<evidence type="ECO:0000256" key="14">
    <source>
        <dbReference type="ARBA" id="ARBA00023026"/>
    </source>
</evidence>
<dbReference type="InterPro" id="IPR001610">
    <property type="entry name" value="PAC"/>
</dbReference>
<dbReference type="GO" id="GO:0004673">
    <property type="term" value="F:protein histidine kinase activity"/>
    <property type="evidence" value="ECO:0007669"/>
    <property type="project" value="UniProtKB-EC"/>
</dbReference>